<feature type="region of interest" description="Disordered" evidence="2">
    <location>
        <begin position="857"/>
        <end position="878"/>
    </location>
</feature>
<dbReference type="EMBL" id="KV419404">
    <property type="protein sequence ID" value="KZS94551.1"/>
    <property type="molecule type" value="Genomic_DNA"/>
</dbReference>
<organism evidence="4 5">
    <name type="scientific">Sistotremastrum niveocremeum HHB9708</name>
    <dbReference type="NCBI Taxonomy" id="1314777"/>
    <lineage>
        <taxon>Eukaryota</taxon>
        <taxon>Fungi</taxon>
        <taxon>Dikarya</taxon>
        <taxon>Basidiomycota</taxon>
        <taxon>Agaricomycotina</taxon>
        <taxon>Agaricomycetes</taxon>
        <taxon>Sistotremastrales</taxon>
        <taxon>Sistotremastraceae</taxon>
        <taxon>Sertulicium</taxon>
        <taxon>Sertulicium niveocremeum</taxon>
    </lineage>
</organism>
<dbReference type="InterPro" id="IPR007855">
    <property type="entry name" value="RDRP"/>
</dbReference>
<protein>
    <recommendedName>
        <fullName evidence="1">RNA-dependent RNA polymerase</fullName>
        <ecNumber evidence="1">2.7.7.48</ecNumber>
    </recommendedName>
</protein>
<dbReference type="GO" id="GO:0031380">
    <property type="term" value="C:nuclear RNA-directed RNA polymerase complex"/>
    <property type="evidence" value="ECO:0007669"/>
    <property type="project" value="TreeGrafter"/>
</dbReference>
<accession>A0A164VX89</accession>
<dbReference type="GO" id="GO:0003968">
    <property type="term" value="F:RNA-directed RNA polymerase activity"/>
    <property type="evidence" value="ECO:0007669"/>
    <property type="project" value="UniProtKB-KW"/>
</dbReference>
<proteinExistence type="inferred from homology"/>
<reference evidence="4 5" key="1">
    <citation type="journal article" date="2016" name="Mol. Biol. Evol.">
        <title>Comparative Genomics of Early-Diverging Mushroom-Forming Fungi Provides Insights into the Origins of Lignocellulose Decay Capabilities.</title>
        <authorList>
            <person name="Nagy L.G."/>
            <person name="Riley R."/>
            <person name="Tritt A."/>
            <person name="Adam C."/>
            <person name="Daum C."/>
            <person name="Floudas D."/>
            <person name="Sun H."/>
            <person name="Yadav J.S."/>
            <person name="Pangilinan J."/>
            <person name="Larsson K.H."/>
            <person name="Matsuura K."/>
            <person name="Barry K."/>
            <person name="Labutti K."/>
            <person name="Kuo R."/>
            <person name="Ohm R.A."/>
            <person name="Bhattacharya S.S."/>
            <person name="Shirouzu T."/>
            <person name="Yoshinaga Y."/>
            <person name="Martin F.M."/>
            <person name="Grigoriev I.V."/>
            <person name="Hibbett D.S."/>
        </authorList>
    </citation>
    <scope>NUCLEOTIDE SEQUENCE [LARGE SCALE GENOMIC DNA]</scope>
    <source>
        <strain evidence="4 5">HHB9708</strain>
    </source>
</reference>
<keyword evidence="1" id="KW-0694">RNA-binding</keyword>
<dbReference type="STRING" id="1314777.A0A164VX89"/>
<name>A0A164VX89_9AGAM</name>
<dbReference type="GO" id="GO:0030422">
    <property type="term" value="P:siRNA processing"/>
    <property type="evidence" value="ECO:0007669"/>
    <property type="project" value="TreeGrafter"/>
</dbReference>
<evidence type="ECO:0000313" key="5">
    <source>
        <dbReference type="Proteomes" id="UP000076722"/>
    </source>
</evidence>
<comment type="similarity">
    <text evidence="1">Belongs to the RdRP family.</text>
</comment>
<evidence type="ECO:0000256" key="2">
    <source>
        <dbReference type="SAM" id="MobiDB-lite"/>
    </source>
</evidence>
<dbReference type="InterPro" id="IPR057596">
    <property type="entry name" value="RDRP_core"/>
</dbReference>
<evidence type="ECO:0000313" key="4">
    <source>
        <dbReference type="EMBL" id="KZS94551.1"/>
    </source>
</evidence>
<feature type="domain" description="RDRP core" evidence="3">
    <location>
        <begin position="178"/>
        <end position="848"/>
    </location>
</feature>
<dbReference type="EC" id="2.7.7.48" evidence="1"/>
<dbReference type="AlphaFoldDB" id="A0A164VX89"/>
<keyword evidence="1" id="KW-0808">Transferase</keyword>
<keyword evidence="1" id="KW-0696">RNA-directed RNA polymerase</keyword>
<dbReference type="Proteomes" id="UP000076722">
    <property type="component" value="Unassembled WGS sequence"/>
</dbReference>
<gene>
    <name evidence="4" type="ORF">SISNIDRAFT_549100</name>
</gene>
<keyword evidence="5" id="KW-1185">Reference proteome</keyword>
<evidence type="ECO:0000256" key="1">
    <source>
        <dbReference type="RuleBase" id="RU363098"/>
    </source>
</evidence>
<comment type="catalytic activity">
    <reaction evidence="1">
        <text>RNA(n) + a ribonucleoside 5'-triphosphate = RNA(n+1) + diphosphate</text>
        <dbReference type="Rhea" id="RHEA:21248"/>
        <dbReference type="Rhea" id="RHEA-COMP:14527"/>
        <dbReference type="Rhea" id="RHEA-COMP:17342"/>
        <dbReference type="ChEBI" id="CHEBI:33019"/>
        <dbReference type="ChEBI" id="CHEBI:61557"/>
        <dbReference type="ChEBI" id="CHEBI:140395"/>
        <dbReference type="EC" id="2.7.7.48"/>
    </reaction>
</comment>
<dbReference type="GO" id="GO:0003723">
    <property type="term" value="F:RNA binding"/>
    <property type="evidence" value="ECO:0007669"/>
    <property type="project" value="UniProtKB-KW"/>
</dbReference>
<dbReference type="OrthoDB" id="10055769at2759"/>
<dbReference type="PANTHER" id="PTHR23079">
    <property type="entry name" value="RNA-DEPENDENT RNA POLYMERASE"/>
    <property type="match status" value="1"/>
</dbReference>
<dbReference type="Pfam" id="PF05183">
    <property type="entry name" value="RdRP"/>
    <property type="match status" value="1"/>
</dbReference>
<sequence length="1082" mass="122114">MEDDPMNGNSYDSDDTEIEILPGDPRLVGAPPGRVSGAPHEPYAVVAFDPATQNLLNRFNVPWGVIWEISRLITNKKIAWHHITPGILSKLGKLNSEAVPMLFDLLKLPREGDPLVWAELDLEHAAMVEGACRGLGCYEGPCILPDGTPVEFPAGWFGGKIEQTATLIPNPASPDKFSLVLDKMALGRSFQCSRRLGSRRIIRIRKSKMADILRDTDATRFLQRHGFVICGRVFRLVFPKDGGAYLAEFEEDYGRAGTHEDHLHRLTFSTFISLFNNPIYNSSQSLSKWASRFQLIFSTSHPVLTFAKENIHFFDDIVAPGHENVRKPPAEMIMTDGCGYMNSTALRMIANVMKLEVRPVAVQGRIYGSKGIWMLHPDHQTDNEGQPPTIWIRHSQRKIKFSANPNPLYAKVDPSHYVFNMLRYNTLTSPSRLSMQTINNMAENGVPHQVFVNLMSEGVNALVEPLTDWNSKNAMANLHTTVSDQGRVLSARAIRLAGASSRAFGFSRLERTDSMDSTADSVASTASSPIDEFGPDIDIVIDEDDRYRNPGEVEQIPAHLINVIRRNLISGMPREPSEAILGMVKAGFHPQKSDFLYDQLRIFMKWVVETYVKEYHLPVKESAEAFIVPDPFGILDPGEIYFYSSHGYVDPKQLKTHIITGPVLVGRNPTRVGSDIRKFTAIDRKDGYPTFLQQYAEYKDVIILSVKGPRSPASYLSGGDYDGDTAYIHWRRDLVDPFCDAPLLVPPSDFLGFNFESTIERVSTWLDRTAVLNPTQRMHMTTEAIGLSFRDRTVGQYSQMHDGAVYAFGYNHPETVRLAFMFNKQTCLDGIKTGLRVKKEVYEMDKRMYLRPLPPCMAKASREPRGETGGSNTVHRNRHPSLKGFVLDRLMEAGTALQNAALKRYEDIPKVRQFSDPDFTAVHEEAHDAVLRLVKYQPLENPKYLELKEFRRIVNDTLDEYKDLTALMARRAKGKNKMLSAERYAKIEEITRRFHNPEQTARYHTKDEVKRFMAATAYTYCVHRGGVSPISQEYAFHMAYTTLCLIKAEANHHIFNTVTAGNTGFLTFDQRAVNAANSSTAW</sequence>
<keyword evidence="1" id="KW-0548">Nucleotidyltransferase</keyword>
<evidence type="ECO:0000259" key="3">
    <source>
        <dbReference type="Pfam" id="PF05183"/>
    </source>
</evidence>
<dbReference type="PANTHER" id="PTHR23079:SF14">
    <property type="entry name" value="RNA-DEPENDENT RNA POLYMERASE"/>
    <property type="match status" value="1"/>
</dbReference>